<dbReference type="InterPro" id="IPR041698">
    <property type="entry name" value="Methyltransf_25"/>
</dbReference>
<dbReference type="Proteomes" id="UP000034883">
    <property type="component" value="Chromosome"/>
</dbReference>
<sequence>MPKTFSAHVRRSVPLYDVGHDLVCQLSDFFVRNESICYEIGVSAGDLVAKLARHNRTKDARWVGIDVEPRMIEKARENLEGLPNVSLQVADAVHYEFEKSDFIVSYYSLQFVPPKWRQELLTKLYESLNWGGALVLFEKVRACDARFQDIATTLYTEFKIRQQFAPEEIVAKTRSLKGVLEPFSTQGNLDLLRRAGFTDVMSIMKYVCFEGFVAIK</sequence>
<reference evidence="3 4" key="1">
    <citation type="submission" date="2015-03" db="EMBL/GenBank/DDBJ databases">
        <title>Genome assembly of Sandaracinus amylolyticus DSM 53668.</title>
        <authorList>
            <person name="Sharma G."/>
            <person name="Subramanian S."/>
        </authorList>
    </citation>
    <scope>NUCLEOTIDE SEQUENCE [LARGE SCALE GENOMIC DNA]</scope>
    <source>
        <strain evidence="3 4">DSM 53668</strain>
    </source>
</reference>
<evidence type="ECO:0000259" key="2">
    <source>
        <dbReference type="Pfam" id="PF13649"/>
    </source>
</evidence>
<feature type="domain" description="Methyltransferase" evidence="2">
    <location>
        <begin position="39"/>
        <end position="132"/>
    </location>
</feature>
<keyword evidence="4" id="KW-1185">Reference proteome</keyword>
<keyword evidence="1 3" id="KW-0808">Transferase</keyword>
<evidence type="ECO:0000313" key="3">
    <source>
        <dbReference type="EMBL" id="AKF04308.1"/>
    </source>
</evidence>
<dbReference type="KEGG" id="samy:DB32_001457"/>
<gene>
    <name evidence="3" type="ORF">DB32_001457</name>
</gene>
<dbReference type="GO" id="GO:0008168">
    <property type="term" value="F:methyltransferase activity"/>
    <property type="evidence" value="ECO:0007669"/>
    <property type="project" value="UniProtKB-KW"/>
</dbReference>
<dbReference type="CDD" id="cd02440">
    <property type="entry name" value="AdoMet_MTases"/>
    <property type="match status" value="1"/>
</dbReference>
<dbReference type="SUPFAM" id="SSF53335">
    <property type="entry name" value="S-adenosyl-L-methionine-dependent methyltransferases"/>
    <property type="match status" value="1"/>
</dbReference>
<protein>
    <submittedName>
        <fullName evidence="3">Methyltransferase domain protein</fullName>
    </submittedName>
</protein>
<dbReference type="Gene3D" id="3.40.50.150">
    <property type="entry name" value="Vaccinia Virus protein VP39"/>
    <property type="match status" value="1"/>
</dbReference>
<dbReference type="PANTHER" id="PTHR43861">
    <property type="entry name" value="TRANS-ACONITATE 2-METHYLTRANSFERASE-RELATED"/>
    <property type="match status" value="1"/>
</dbReference>
<organism evidence="3 4">
    <name type="scientific">Sandaracinus amylolyticus</name>
    <dbReference type="NCBI Taxonomy" id="927083"/>
    <lineage>
        <taxon>Bacteria</taxon>
        <taxon>Pseudomonadati</taxon>
        <taxon>Myxococcota</taxon>
        <taxon>Polyangia</taxon>
        <taxon>Polyangiales</taxon>
        <taxon>Sandaracinaceae</taxon>
        <taxon>Sandaracinus</taxon>
    </lineage>
</organism>
<dbReference type="Pfam" id="PF13649">
    <property type="entry name" value="Methyltransf_25"/>
    <property type="match status" value="1"/>
</dbReference>
<dbReference type="GO" id="GO:0032259">
    <property type="term" value="P:methylation"/>
    <property type="evidence" value="ECO:0007669"/>
    <property type="project" value="UniProtKB-KW"/>
</dbReference>
<keyword evidence="3" id="KW-0489">Methyltransferase</keyword>
<evidence type="ECO:0000256" key="1">
    <source>
        <dbReference type="ARBA" id="ARBA00022679"/>
    </source>
</evidence>
<name>A0A0F6W0R9_9BACT</name>
<evidence type="ECO:0000313" key="4">
    <source>
        <dbReference type="Proteomes" id="UP000034883"/>
    </source>
</evidence>
<dbReference type="STRING" id="927083.DB32_001457"/>
<dbReference type="AlphaFoldDB" id="A0A0F6W0R9"/>
<dbReference type="EMBL" id="CP011125">
    <property type="protein sequence ID" value="AKF04308.1"/>
    <property type="molecule type" value="Genomic_DNA"/>
</dbReference>
<dbReference type="PANTHER" id="PTHR43861:SF2">
    <property type="entry name" value="CARBOXY-S-ADENOSYL-L-METHIONINE SYNTHASE"/>
    <property type="match status" value="1"/>
</dbReference>
<accession>A0A0F6W0R9</accession>
<dbReference type="InterPro" id="IPR029063">
    <property type="entry name" value="SAM-dependent_MTases_sf"/>
</dbReference>
<proteinExistence type="predicted"/>